<organism evidence="8 9">
    <name type="scientific">Paenibacillus physcomitrellae</name>
    <dbReference type="NCBI Taxonomy" id="1619311"/>
    <lineage>
        <taxon>Bacteria</taxon>
        <taxon>Bacillati</taxon>
        <taxon>Bacillota</taxon>
        <taxon>Bacilli</taxon>
        <taxon>Bacillales</taxon>
        <taxon>Paenibacillaceae</taxon>
        <taxon>Paenibacillus</taxon>
    </lineage>
</organism>
<evidence type="ECO:0000256" key="2">
    <source>
        <dbReference type="ARBA" id="ARBA00006679"/>
    </source>
</evidence>
<proteinExistence type="inferred from homology"/>
<dbReference type="Proteomes" id="UP000609323">
    <property type="component" value="Unassembled WGS sequence"/>
</dbReference>
<evidence type="ECO:0000256" key="5">
    <source>
        <dbReference type="ARBA" id="ARBA00022989"/>
    </source>
</evidence>
<evidence type="ECO:0000256" key="3">
    <source>
        <dbReference type="ARBA" id="ARBA00022475"/>
    </source>
</evidence>
<feature type="transmembrane region" description="Helical" evidence="7">
    <location>
        <begin position="65"/>
        <end position="88"/>
    </location>
</feature>
<keyword evidence="6 7" id="KW-0472">Membrane</keyword>
<keyword evidence="4 7" id="KW-0812">Transmembrane</keyword>
<evidence type="ECO:0000256" key="6">
    <source>
        <dbReference type="ARBA" id="ARBA00023136"/>
    </source>
</evidence>
<protein>
    <submittedName>
        <fullName evidence="8">Oxidoreductase</fullName>
    </submittedName>
</protein>
<dbReference type="InterPro" id="IPR051907">
    <property type="entry name" value="DoxX-like_oxidoreductase"/>
</dbReference>
<comment type="similarity">
    <text evidence="2">Belongs to the DoxX family.</text>
</comment>
<dbReference type="PANTHER" id="PTHR33452:SF10">
    <property type="entry name" value="OXIDOREDUCTASE MHQP-RELATED"/>
    <property type="match status" value="1"/>
</dbReference>
<accession>A0ABQ1FRT5</accession>
<gene>
    <name evidence="8" type="ORF">GCM10010917_09590</name>
</gene>
<reference evidence="9" key="1">
    <citation type="journal article" date="2019" name="Int. J. Syst. Evol. Microbiol.">
        <title>The Global Catalogue of Microorganisms (GCM) 10K type strain sequencing project: providing services to taxonomists for standard genome sequencing and annotation.</title>
        <authorList>
            <consortium name="The Broad Institute Genomics Platform"/>
            <consortium name="The Broad Institute Genome Sequencing Center for Infectious Disease"/>
            <person name="Wu L."/>
            <person name="Ma J."/>
        </authorList>
    </citation>
    <scope>NUCLEOTIDE SEQUENCE [LARGE SCALE GENOMIC DNA]</scope>
    <source>
        <strain evidence="9">CGMCC 1.15044</strain>
    </source>
</reference>
<keyword evidence="9" id="KW-1185">Reference proteome</keyword>
<evidence type="ECO:0000313" key="8">
    <source>
        <dbReference type="EMBL" id="GGA26848.1"/>
    </source>
</evidence>
<dbReference type="Pfam" id="PF07681">
    <property type="entry name" value="DoxX"/>
    <property type="match status" value="1"/>
</dbReference>
<comment type="subcellular location">
    <subcellularLocation>
        <location evidence="1">Cell membrane</location>
        <topology evidence="1">Multi-pass membrane protein</topology>
    </subcellularLocation>
</comment>
<comment type="caution">
    <text evidence="8">The sequence shown here is derived from an EMBL/GenBank/DDBJ whole genome shotgun (WGS) entry which is preliminary data.</text>
</comment>
<evidence type="ECO:0000256" key="1">
    <source>
        <dbReference type="ARBA" id="ARBA00004651"/>
    </source>
</evidence>
<sequence>MLSFGLLLIRLIIGLIFAGHGAQKLFGWFGGHGLKGAGAWMESVGIKPGVPAAAAAGWIEFAGGLAFAAGLFTPVIAILLALTMVMAIIKVHGRNGFWAASNGYEPNVILIAVFVGIAFTGAGSYSIDALL</sequence>
<feature type="transmembrane region" description="Helical" evidence="7">
    <location>
        <begin position="108"/>
        <end position="127"/>
    </location>
</feature>
<name>A0ABQ1FRT5_9BACL</name>
<evidence type="ECO:0000256" key="4">
    <source>
        <dbReference type="ARBA" id="ARBA00022692"/>
    </source>
</evidence>
<keyword evidence="5 7" id="KW-1133">Transmembrane helix</keyword>
<dbReference type="InterPro" id="IPR032808">
    <property type="entry name" value="DoxX"/>
</dbReference>
<evidence type="ECO:0000313" key="9">
    <source>
        <dbReference type="Proteomes" id="UP000609323"/>
    </source>
</evidence>
<dbReference type="RefSeq" id="WP_094095440.1">
    <property type="nucleotide sequence ID" value="NZ_BMHF01000002.1"/>
</dbReference>
<evidence type="ECO:0000256" key="7">
    <source>
        <dbReference type="SAM" id="Phobius"/>
    </source>
</evidence>
<keyword evidence="3" id="KW-1003">Cell membrane</keyword>
<dbReference type="EMBL" id="BMHF01000002">
    <property type="protein sequence ID" value="GGA26848.1"/>
    <property type="molecule type" value="Genomic_DNA"/>
</dbReference>
<dbReference type="PANTHER" id="PTHR33452">
    <property type="entry name" value="OXIDOREDUCTASE CATD-RELATED"/>
    <property type="match status" value="1"/>
</dbReference>